<dbReference type="EMBL" id="PZQS01000006">
    <property type="protein sequence ID" value="PVD28880.1"/>
    <property type="molecule type" value="Genomic_DNA"/>
</dbReference>
<evidence type="ECO:0000313" key="3">
    <source>
        <dbReference type="Proteomes" id="UP000245119"/>
    </source>
</evidence>
<reference evidence="2 3" key="1">
    <citation type="submission" date="2018-04" db="EMBL/GenBank/DDBJ databases">
        <title>The genome of golden apple snail Pomacea canaliculata provides insight into stress tolerance and invasive adaptation.</title>
        <authorList>
            <person name="Liu C."/>
            <person name="Liu B."/>
            <person name="Ren Y."/>
            <person name="Zhang Y."/>
            <person name="Wang H."/>
            <person name="Li S."/>
            <person name="Jiang F."/>
            <person name="Yin L."/>
            <person name="Zhang G."/>
            <person name="Qian W."/>
            <person name="Fan W."/>
        </authorList>
    </citation>
    <scope>NUCLEOTIDE SEQUENCE [LARGE SCALE GENOMIC DNA]</scope>
    <source>
        <strain evidence="2">SZHN2017</strain>
        <tissue evidence="2">Muscle</tissue>
    </source>
</reference>
<protein>
    <submittedName>
        <fullName evidence="2">Uncharacterized protein</fullName>
    </submittedName>
</protein>
<feature type="compositionally biased region" description="Basic and acidic residues" evidence="1">
    <location>
        <begin position="61"/>
        <end position="75"/>
    </location>
</feature>
<gene>
    <name evidence="2" type="ORF">C0Q70_11475</name>
</gene>
<proteinExistence type="predicted"/>
<name>A0A2T7P637_POMCA</name>
<organism evidence="2 3">
    <name type="scientific">Pomacea canaliculata</name>
    <name type="common">Golden apple snail</name>
    <dbReference type="NCBI Taxonomy" id="400727"/>
    <lineage>
        <taxon>Eukaryota</taxon>
        <taxon>Metazoa</taxon>
        <taxon>Spiralia</taxon>
        <taxon>Lophotrochozoa</taxon>
        <taxon>Mollusca</taxon>
        <taxon>Gastropoda</taxon>
        <taxon>Caenogastropoda</taxon>
        <taxon>Architaenioglossa</taxon>
        <taxon>Ampullarioidea</taxon>
        <taxon>Ampullariidae</taxon>
        <taxon>Pomacea</taxon>
    </lineage>
</organism>
<sequence>MLVTNLPPIALSSIRSGSATPRPEAVRTLLPPSKNFARGQVENPGNAVEDQKETETEEDGYGDKGRECSTEKVNW</sequence>
<evidence type="ECO:0000313" key="2">
    <source>
        <dbReference type="EMBL" id="PVD28880.1"/>
    </source>
</evidence>
<comment type="caution">
    <text evidence="2">The sequence shown here is derived from an EMBL/GenBank/DDBJ whole genome shotgun (WGS) entry which is preliminary data.</text>
</comment>
<dbReference type="Proteomes" id="UP000245119">
    <property type="component" value="Linkage Group LG6"/>
</dbReference>
<accession>A0A2T7P637</accession>
<feature type="region of interest" description="Disordered" evidence="1">
    <location>
        <begin position="1"/>
        <end position="75"/>
    </location>
</feature>
<dbReference type="AlphaFoldDB" id="A0A2T7P637"/>
<evidence type="ECO:0000256" key="1">
    <source>
        <dbReference type="SAM" id="MobiDB-lite"/>
    </source>
</evidence>
<keyword evidence="3" id="KW-1185">Reference proteome</keyword>